<gene>
    <name evidence="3" type="ORF">ATO7_04115</name>
</gene>
<feature type="transmembrane region" description="Helical" evidence="1">
    <location>
        <begin position="20"/>
        <end position="42"/>
    </location>
</feature>
<dbReference type="STRING" id="1317117.ATO7_04115"/>
<comment type="caution">
    <text evidence="3">The sequence shown here is derived from an EMBL/GenBank/DDBJ whole genome shotgun (WGS) entry which is preliminary data.</text>
</comment>
<evidence type="ECO:0000256" key="1">
    <source>
        <dbReference type="SAM" id="Phobius"/>
    </source>
</evidence>
<dbReference type="EMBL" id="AQQV01000001">
    <property type="protein sequence ID" value="ORE89032.1"/>
    <property type="molecule type" value="Genomic_DNA"/>
</dbReference>
<dbReference type="Pfam" id="PF09990">
    <property type="entry name" value="DUF2231"/>
    <property type="match status" value="1"/>
</dbReference>
<reference evidence="3 4" key="1">
    <citation type="submission" date="2013-04" db="EMBL/GenBank/DDBJ databases">
        <title>Oceanococcus atlanticus 22II-S10r2 Genome Sequencing.</title>
        <authorList>
            <person name="Lai Q."/>
            <person name="Li G."/>
            <person name="Shao Z."/>
        </authorList>
    </citation>
    <scope>NUCLEOTIDE SEQUENCE [LARGE SCALE GENOMIC DNA]</scope>
    <source>
        <strain evidence="3 4">22II-S10r2</strain>
    </source>
</reference>
<feature type="domain" description="DUF2231" evidence="2">
    <location>
        <begin position="17"/>
        <end position="118"/>
    </location>
</feature>
<evidence type="ECO:0000259" key="2">
    <source>
        <dbReference type="Pfam" id="PF09990"/>
    </source>
</evidence>
<evidence type="ECO:0000313" key="3">
    <source>
        <dbReference type="EMBL" id="ORE89032.1"/>
    </source>
</evidence>
<dbReference type="Proteomes" id="UP000192342">
    <property type="component" value="Unassembled WGS sequence"/>
</dbReference>
<proteinExistence type="predicted"/>
<dbReference type="InterPro" id="IPR019251">
    <property type="entry name" value="DUF2231_TM"/>
</dbReference>
<keyword evidence="1" id="KW-1133">Transmembrane helix</keyword>
<organism evidence="3 4">
    <name type="scientific">Oceanococcus atlanticus</name>
    <dbReference type="NCBI Taxonomy" id="1317117"/>
    <lineage>
        <taxon>Bacteria</taxon>
        <taxon>Pseudomonadati</taxon>
        <taxon>Pseudomonadota</taxon>
        <taxon>Gammaproteobacteria</taxon>
        <taxon>Chromatiales</taxon>
        <taxon>Oceanococcaceae</taxon>
        <taxon>Oceanococcus</taxon>
    </lineage>
</organism>
<feature type="transmembrane region" description="Helical" evidence="1">
    <location>
        <begin position="93"/>
        <end position="111"/>
    </location>
</feature>
<evidence type="ECO:0000313" key="4">
    <source>
        <dbReference type="Proteomes" id="UP000192342"/>
    </source>
</evidence>
<feature type="transmembrane region" description="Helical" evidence="1">
    <location>
        <begin position="54"/>
        <end position="73"/>
    </location>
</feature>
<dbReference type="AlphaFoldDB" id="A0A1Y1SH80"/>
<accession>A0A1Y1SH80</accession>
<name>A0A1Y1SH80_9GAMM</name>
<sequence>MVLPCDLATFWFGSIASTLASLLLAIGCSFAPLAMIAGLLDLARIVERQALRIAYLHMLLMLITSLIFTLRLVVGLEQWQPRPPDPQSLSLDIFGLICLLLGAWLGGELVYQHGIGTAQQRDKQETHA</sequence>
<keyword evidence="1" id="KW-0812">Transmembrane</keyword>
<keyword evidence="1" id="KW-0472">Membrane</keyword>
<protein>
    <recommendedName>
        <fullName evidence="2">DUF2231 domain-containing protein</fullName>
    </recommendedName>
</protein>
<keyword evidence="4" id="KW-1185">Reference proteome</keyword>